<dbReference type="Gene3D" id="2.40.50.1020">
    <property type="entry name" value="LytTr DNA-binding domain"/>
    <property type="match status" value="1"/>
</dbReference>
<dbReference type="AlphaFoldDB" id="A0A928YNW8"/>
<dbReference type="GO" id="GO:0032993">
    <property type="term" value="C:protein-DNA complex"/>
    <property type="evidence" value="ECO:0007669"/>
    <property type="project" value="TreeGrafter"/>
</dbReference>
<proteinExistence type="predicted"/>
<name>A0A928YNW8_9SPHI</name>
<dbReference type="InterPro" id="IPR011006">
    <property type="entry name" value="CheY-like_superfamily"/>
</dbReference>
<evidence type="ECO:0000256" key="2">
    <source>
        <dbReference type="PROSITE-ProRule" id="PRU00169"/>
    </source>
</evidence>
<dbReference type="InterPro" id="IPR007492">
    <property type="entry name" value="LytTR_DNA-bd_dom"/>
</dbReference>
<dbReference type="GO" id="GO:0000156">
    <property type="term" value="F:phosphorelay response regulator activity"/>
    <property type="evidence" value="ECO:0007669"/>
    <property type="project" value="TreeGrafter"/>
</dbReference>
<comment type="caution">
    <text evidence="4">The sequence shown here is derived from an EMBL/GenBank/DDBJ whole genome shotgun (WGS) entry which is preliminary data.</text>
</comment>
<dbReference type="Proteomes" id="UP000616201">
    <property type="component" value="Unassembled WGS sequence"/>
</dbReference>
<dbReference type="SUPFAM" id="SSF52172">
    <property type="entry name" value="CheY-like"/>
    <property type="match status" value="1"/>
</dbReference>
<dbReference type="InterPro" id="IPR001789">
    <property type="entry name" value="Sig_transdc_resp-reg_receiver"/>
</dbReference>
<dbReference type="PROSITE" id="PS50110">
    <property type="entry name" value="RESPONSE_REGULATORY"/>
    <property type="match status" value="1"/>
</dbReference>
<evidence type="ECO:0000259" key="3">
    <source>
        <dbReference type="PROSITE" id="PS50110"/>
    </source>
</evidence>
<evidence type="ECO:0000256" key="1">
    <source>
        <dbReference type="ARBA" id="ARBA00023125"/>
    </source>
</evidence>
<dbReference type="SMART" id="SM00448">
    <property type="entry name" value="REC"/>
    <property type="match status" value="1"/>
</dbReference>
<keyword evidence="2" id="KW-0597">Phosphoprotein</keyword>
<sequence length="240" mass="27890">MPKTIRCILLDDELPSLTYLKMLCEQIEDLEVVRSFNNALVLIKDYESLDFDFYISDIEMPGMNGLELASVLNNYPVIFTTAYKQYALEAFDKNAIDYLSKPVQINRLEQAIAKMRKYLSHEVEKPTFFQAQSNKGKAMLFFKQLNYIQNSEVDSRDKLAFLTDGSSLVLKNITFKKLLEILPDEEFVRINKKEILALRIIKFYSSDEITTKLQDESDKPLVFSLSETYRKSLLDKTNQD</sequence>
<dbReference type="PANTHER" id="PTHR48111:SF17">
    <property type="entry name" value="TRANSCRIPTIONAL REGULATORY PROTEIN YPDB"/>
    <property type="match status" value="1"/>
</dbReference>
<gene>
    <name evidence="4" type="ORF">C4F49_01240</name>
</gene>
<evidence type="ECO:0000313" key="4">
    <source>
        <dbReference type="EMBL" id="MBE8712304.1"/>
    </source>
</evidence>
<accession>A0A928YNW8</accession>
<dbReference type="GO" id="GO:0005829">
    <property type="term" value="C:cytosol"/>
    <property type="evidence" value="ECO:0007669"/>
    <property type="project" value="TreeGrafter"/>
</dbReference>
<keyword evidence="1" id="KW-0238">DNA-binding</keyword>
<dbReference type="Gene3D" id="3.40.50.2300">
    <property type="match status" value="1"/>
</dbReference>
<dbReference type="EMBL" id="PRDK01000001">
    <property type="protein sequence ID" value="MBE8712304.1"/>
    <property type="molecule type" value="Genomic_DNA"/>
</dbReference>
<dbReference type="Pfam" id="PF00072">
    <property type="entry name" value="Response_reg"/>
    <property type="match status" value="1"/>
</dbReference>
<dbReference type="PANTHER" id="PTHR48111">
    <property type="entry name" value="REGULATOR OF RPOS"/>
    <property type="match status" value="1"/>
</dbReference>
<protein>
    <submittedName>
        <fullName evidence="4">Two-component system response regulator</fullName>
    </submittedName>
</protein>
<keyword evidence="5" id="KW-1185">Reference proteome</keyword>
<dbReference type="InterPro" id="IPR039420">
    <property type="entry name" value="WalR-like"/>
</dbReference>
<dbReference type="GO" id="GO:0000976">
    <property type="term" value="F:transcription cis-regulatory region binding"/>
    <property type="evidence" value="ECO:0007669"/>
    <property type="project" value="TreeGrafter"/>
</dbReference>
<organism evidence="4 5">
    <name type="scientific">Sphingobacterium hungaricum</name>
    <dbReference type="NCBI Taxonomy" id="2082723"/>
    <lineage>
        <taxon>Bacteria</taxon>
        <taxon>Pseudomonadati</taxon>
        <taxon>Bacteroidota</taxon>
        <taxon>Sphingobacteriia</taxon>
        <taxon>Sphingobacteriales</taxon>
        <taxon>Sphingobacteriaceae</taxon>
        <taxon>Sphingobacterium</taxon>
    </lineage>
</organism>
<dbReference type="RefSeq" id="WP_196934644.1">
    <property type="nucleotide sequence ID" value="NZ_MU158698.1"/>
</dbReference>
<evidence type="ECO:0000313" key="5">
    <source>
        <dbReference type="Proteomes" id="UP000616201"/>
    </source>
</evidence>
<reference evidence="4" key="1">
    <citation type="submission" date="2018-02" db="EMBL/GenBank/DDBJ databases">
        <authorList>
            <person name="Vasarhelyi B.M."/>
            <person name="Deshmukh S."/>
            <person name="Balint B."/>
            <person name="Kukolya J."/>
        </authorList>
    </citation>
    <scope>NUCLEOTIDE SEQUENCE</scope>
    <source>
        <strain evidence="4">KB22</strain>
    </source>
</reference>
<dbReference type="SMART" id="SM00850">
    <property type="entry name" value="LytTR"/>
    <property type="match status" value="1"/>
</dbReference>
<feature type="modified residue" description="4-aspartylphosphate" evidence="2">
    <location>
        <position position="57"/>
    </location>
</feature>
<dbReference type="GO" id="GO:0006355">
    <property type="term" value="P:regulation of DNA-templated transcription"/>
    <property type="evidence" value="ECO:0007669"/>
    <property type="project" value="TreeGrafter"/>
</dbReference>
<feature type="domain" description="Response regulatory" evidence="3">
    <location>
        <begin position="6"/>
        <end position="116"/>
    </location>
</feature>